<keyword evidence="5 7" id="KW-0472">Membrane</keyword>
<keyword evidence="2" id="KW-1003">Cell membrane</keyword>
<comment type="caution">
    <text evidence="10">The sequence shown here is derived from an EMBL/GenBank/DDBJ whole genome shotgun (WGS) entry which is preliminary data.</text>
</comment>
<dbReference type="GO" id="GO:0005886">
    <property type="term" value="C:plasma membrane"/>
    <property type="evidence" value="ECO:0007669"/>
    <property type="project" value="UniProtKB-SubCell"/>
</dbReference>
<evidence type="ECO:0000259" key="8">
    <source>
        <dbReference type="Pfam" id="PF02687"/>
    </source>
</evidence>
<comment type="similarity">
    <text evidence="6">Belongs to the ABC-4 integral membrane protein family.</text>
</comment>
<evidence type="ECO:0000256" key="7">
    <source>
        <dbReference type="SAM" id="Phobius"/>
    </source>
</evidence>
<dbReference type="InterPro" id="IPR025857">
    <property type="entry name" value="MacB_PCD"/>
</dbReference>
<evidence type="ECO:0000256" key="3">
    <source>
        <dbReference type="ARBA" id="ARBA00022692"/>
    </source>
</evidence>
<dbReference type="PANTHER" id="PTHR30572">
    <property type="entry name" value="MEMBRANE COMPONENT OF TRANSPORTER-RELATED"/>
    <property type="match status" value="1"/>
</dbReference>
<feature type="domain" description="MacB-like periplasmic core" evidence="9">
    <location>
        <begin position="21"/>
        <end position="271"/>
    </location>
</feature>
<feature type="transmembrane region" description="Helical" evidence="7">
    <location>
        <begin position="394"/>
        <end position="416"/>
    </location>
</feature>
<reference evidence="10 11" key="1">
    <citation type="submission" date="2020-05" db="EMBL/GenBank/DDBJ databases">
        <title>MicrobeNet Type strains.</title>
        <authorList>
            <person name="Nicholson A.C."/>
        </authorList>
    </citation>
    <scope>NUCLEOTIDE SEQUENCE [LARGE SCALE GENOMIC DNA]</scope>
    <source>
        <strain evidence="10 11">JCM 14282</strain>
    </source>
</reference>
<feature type="transmembrane region" description="Helical" evidence="7">
    <location>
        <begin position="21"/>
        <end position="42"/>
    </location>
</feature>
<sequence>MNAGDLVTSAVSNTFRSKTRTILTILAIFVGAFTLTITNGLGTGINRFIADTVSSIGAEDVMTVTKTPDAATGGLPSNDPVEYDPDAIGSGRPGPGGFGGTVTAMTTADLDTLEGIDGVLRVEAAKSVSPDFIQHDGGTRWVIGVGNLIPGQTAQLAAGTTPDLDADQLQIAIPVSFVEPLGFDSADDAIGQTVTIAISDAVRTQHTVEATIVGVAEETFVGGGASALPNDALTDALFSLQNTGVPLDQQDRFASASVWFDPDATADQVDDLASALADAGFTGTTVADQLGAFTSIIDAIVLVLNAFAIIALLAASFGIVNTLLMSVQERTREIGLMKAMGMGSGRVFTLFSLEAVFIGFLGSAIGAGIAMLVGGVVSRALANGLFADLPGLTLIAFDPVSIAVIILVVMGIAFLAGTLPAARAAKADPVESLRYE</sequence>
<comment type="subcellular location">
    <subcellularLocation>
        <location evidence="1">Cell membrane</location>
        <topology evidence="1">Multi-pass membrane protein</topology>
    </subcellularLocation>
</comment>
<feature type="transmembrane region" description="Helical" evidence="7">
    <location>
        <begin position="347"/>
        <end position="374"/>
    </location>
</feature>
<protein>
    <submittedName>
        <fullName evidence="10">ABC transporter permease</fullName>
    </submittedName>
</protein>
<dbReference type="Pfam" id="PF02687">
    <property type="entry name" value="FtsX"/>
    <property type="match status" value="1"/>
</dbReference>
<evidence type="ECO:0000256" key="6">
    <source>
        <dbReference type="ARBA" id="ARBA00038076"/>
    </source>
</evidence>
<dbReference type="GO" id="GO:0022857">
    <property type="term" value="F:transmembrane transporter activity"/>
    <property type="evidence" value="ECO:0007669"/>
    <property type="project" value="TreeGrafter"/>
</dbReference>
<dbReference type="Proteomes" id="UP000543598">
    <property type="component" value="Unassembled WGS sequence"/>
</dbReference>
<dbReference type="Pfam" id="PF12704">
    <property type="entry name" value="MacB_PCD"/>
    <property type="match status" value="1"/>
</dbReference>
<evidence type="ECO:0000313" key="10">
    <source>
        <dbReference type="EMBL" id="NNH03917.1"/>
    </source>
</evidence>
<dbReference type="EMBL" id="JABEMB010000010">
    <property type="protein sequence ID" value="NNH03917.1"/>
    <property type="molecule type" value="Genomic_DNA"/>
</dbReference>
<feature type="transmembrane region" description="Helical" evidence="7">
    <location>
        <begin position="299"/>
        <end position="326"/>
    </location>
</feature>
<evidence type="ECO:0000256" key="1">
    <source>
        <dbReference type="ARBA" id="ARBA00004651"/>
    </source>
</evidence>
<dbReference type="InterPro" id="IPR050250">
    <property type="entry name" value="Macrolide_Exporter_MacB"/>
</dbReference>
<keyword evidence="4 7" id="KW-1133">Transmembrane helix</keyword>
<name>A0A7Y2M0G0_9MICO</name>
<dbReference type="AlphaFoldDB" id="A0A7Y2M0G0"/>
<evidence type="ECO:0000256" key="4">
    <source>
        <dbReference type="ARBA" id="ARBA00022989"/>
    </source>
</evidence>
<feature type="domain" description="ABC3 transporter permease C-terminal" evidence="8">
    <location>
        <begin position="306"/>
        <end position="429"/>
    </location>
</feature>
<organism evidence="10 11">
    <name type="scientific">Microbacterium ulmi</name>
    <dbReference type="NCBI Taxonomy" id="179095"/>
    <lineage>
        <taxon>Bacteria</taxon>
        <taxon>Bacillati</taxon>
        <taxon>Actinomycetota</taxon>
        <taxon>Actinomycetes</taxon>
        <taxon>Micrococcales</taxon>
        <taxon>Microbacteriaceae</taxon>
        <taxon>Microbacterium</taxon>
    </lineage>
</organism>
<accession>A0A7Y2M0G0</accession>
<dbReference type="PANTHER" id="PTHR30572:SF4">
    <property type="entry name" value="ABC TRANSPORTER PERMEASE YTRF"/>
    <property type="match status" value="1"/>
</dbReference>
<evidence type="ECO:0000256" key="2">
    <source>
        <dbReference type="ARBA" id="ARBA00022475"/>
    </source>
</evidence>
<gene>
    <name evidence="10" type="ORF">HLA99_08655</name>
</gene>
<evidence type="ECO:0000256" key="5">
    <source>
        <dbReference type="ARBA" id="ARBA00023136"/>
    </source>
</evidence>
<proteinExistence type="inferred from homology"/>
<keyword evidence="11" id="KW-1185">Reference proteome</keyword>
<keyword evidence="3 7" id="KW-0812">Transmembrane</keyword>
<evidence type="ECO:0000259" key="9">
    <source>
        <dbReference type="Pfam" id="PF12704"/>
    </source>
</evidence>
<evidence type="ECO:0000313" key="11">
    <source>
        <dbReference type="Proteomes" id="UP000543598"/>
    </source>
</evidence>
<dbReference type="RefSeq" id="WP_167035630.1">
    <property type="nucleotide sequence ID" value="NZ_BAAANA010000002.1"/>
</dbReference>
<dbReference type="InterPro" id="IPR003838">
    <property type="entry name" value="ABC3_permease_C"/>
</dbReference>